<evidence type="ECO:0000256" key="1">
    <source>
        <dbReference type="SAM" id="MobiDB-lite"/>
    </source>
</evidence>
<dbReference type="EMBL" id="NJGV01000010">
    <property type="protein sequence ID" value="OWY34294.1"/>
    <property type="molecule type" value="Genomic_DNA"/>
</dbReference>
<name>A0A225SU08_9BURK</name>
<feature type="compositionally biased region" description="Gly residues" evidence="1">
    <location>
        <begin position="238"/>
        <end position="252"/>
    </location>
</feature>
<keyword evidence="3" id="KW-1185">Reference proteome</keyword>
<dbReference type="RefSeq" id="WP_088755503.1">
    <property type="nucleotide sequence ID" value="NZ_NJGV01000010.1"/>
</dbReference>
<feature type="region of interest" description="Disordered" evidence="1">
    <location>
        <begin position="224"/>
        <end position="277"/>
    </location>
</feature>
<accession>A0A225SU08</accession>
<proteinExistence type="predicted"/>
<evidence type="ECO:0000313" key="2">
    <source>
        <dbReference type="EMBL" id="OWY34294.1"/>
    </source>
</evidence>
<reference evidence="2 3" key="1">
    <citation type="journal article" date="2010" name="Int. J. Syst. Evol. Microbiol.">
        <title>Reclassification of Herbaspirillum putei as a later heterotypic synonym of Herbaspirillum huttiense, with the description of H. huttiense subsp. huttiense subsp. nov. and H. huttiense subsp. putei subsp. nov., comb. nov., and description of Herbaspirillum aquaticum sp. nov.</title>
        <authorList>
            <person name="Dobritsa A.P."/>
            <person name="Reddy M.C."/>
            <person name="Samadpour M."/>
        </authorList>
    </citation>
    <scope>NUCLEOTIDE SEQUENCE [LARGE SCALE GENOMIC DNA]</scope>
    <source>
        <strain evidence="2 3">IEH 4430</strain>
    </source>
</reference>
<protein>
    <submittedName>
        <fullName evidence="2">Uncharacterized protein</fullName>
    </submittedName>
</protein>
<gene>
    <name evidence="2" type="ORF">CEJ45_12955</name>
</gene>
<sequence>MSIPALTDAQRAELRAALPILEQADAALTPRLKKTRHDIEIADRQRRRYRIRLVEKQLLPAISRSTLARLQREVPDFVDELILDSFASHQRRFVWFGWMAWLAGPAYREALALMRVRLTRHIDRKRHGQLAALRAELDRLDEQRRALLTASRALVALVRLIRQSLHSGSGMEEARWTQLRALLAQLPAVQPVTRRRAQRRDEQDHAALFSFTTSSQGVSLLRDLSERSPDPDAFQGQFDGGGASGDWDNGGDGRGDTSGPEGRSEAAGSRSQRDATDLAPVAAAAGAVAIATDDSLGLFS</sequence>
<dbReference type="Proteomes" id="UP000214747">
    <property type="component" value="Unassembled WGS sequence"/>
</dbReference>
<comment type="caution">
    <text evidence="2">The sequence shown here is derived from an EMBL/GenBank/DDBJ whole genome shotgun (WGS) entry which is preliminary data.</text>
</comment>
<dbReference type="AlphaFoldDB" id="A0A225SU08"/>
<evidence type="ECO:0000313" key="3">
    <source>
        <dbReference type="Proteomes" id="UP000214747"/>
    </source>
</evidence>
<organism evidence="2 3">
    <name type="scientific">Herbaspirillum aquaticum</name>
    <dbReference type="NCBI Taxonomy" id="568783"/>
    <lineage>
        <taxon>Bacteria</taxon>
        <taxon>Pseudomonadati</taxon>
        <taxon>Pseudomonadota</taxon>
        <taxon>Betaproteobacteria</taxon>
        <taxon>Burkholderiales</taxon>
        <taxon>Oxalobacteraceae</taxon>
        <taxon>Herbaspirillum</taxon>
    </lineage>
</organism>